<feature type="transmembrane region" description="Helical" evidence="2">
    <location>
        <begin position="64"/>
        <end position="83"/>
    </location>
</feature>
<feature type="region of interest" description="Disordered" evidence="1">
    <location>
        <begin position="810"/>
        <end position="838"/>
    </location>
</feature>
<keyword evidence="2" id="KW-0812">Transmembrane</keyword>
<dbReference type="PANTHER" id="PTHR42736">
    <property type="entry name" value="PROTEIN-GLUTAMINE GAMMA-GLUTAMYLTRANSFERASE"/>
    <property type="match status" value="1"/>
</dbReference>
<dbReference type="InterPro" id="IPR002931">
    <property type="entry name" value="Transglutaminase-like"/>
</dbReference>
<feature type="compositionally biased region" description="Pro residues" evidence="1">
    <location>
        <begin position="1"/>
        <end position="11"/>
    </location>
</feature>
<sequence length="838" mass="88353">MSAPTLVPPAGSPARPSTGRARASASKDPRARGAGRLLLSALAATLTTWAAVVSWRGLTETPGGFLRPLLLLALVVAGTGALARLARLPALVVLLAQTVVGVALASELLIDTPVPLGAGWSELVRAVEAAVATSRQYAAPVPPEAAPLDPLLVGGGLACMLLVDLLANGVRRVPLAGLPLLTVYAVPVSIVDSGLSWWVFALTAAGFLVMLFLQEDEQVARWGRPLDERGRPTEASDTDLRASAALGPRSSTSRVGAASVGAAATALAVLVPLGVPTLDVDVFSLGAGGAGSGDDAVQIVNPMTDLQRDLRRGSDIPLLEVQTDDPDPSYLRIAVLNRFSSEAWSSGDREIPTDNLPDGAVPALQGVAGDVARRSYDYDVSIGEDFQSRWLPTWAPIRAIRAEGDWRYDESTMDFLASADDLDTAGLDYSMTGVELDLSAAQLASAPSAAGAVSAEMVDLPPLPDLVRDLALEVTAEAPTRYAKAVALQNWFRSEFTYDLARADEGNGVSELEAFLRDDEGGRVGYCEQFASAMAVMARELDIPARVAVGFLRPDEIGPDRYQFSAYDLHAWPELFIAGAGWVRFEPTPADRAAAVPDYTRGQLDSEPDQPSAQPSEQSQAPVQPDRPAPSAEPEVPQAQGPDDTDTTATTFPWAPVAGGVGGLLALGALLLLPRLLRSRRRERWLAAGPEGVWQELRATALDLGHPWPEQRSVRTAGAVLLDWYADPAAEPVERPARGAAAAPEAAAATDRLVTALERLRYAPAGSTDSPAASEQVGDDGRVCVAALLAGVTPRQRRAARWWPRSVLTAGRRPSGAQARRAEVRATRTGAATVDEVG</sequence>
<evidence type="ECO:0000256" key="1">
    <source>
        <dbReference type="SAM" id="MobiDB-lite"/>
    </source>
</evidence>
<keyword evidence="2" id="KW-1133">Transmembrane helix</keyword>
<dbReference type="PANTHER" id="PTHR42736:SF1">
    <property type="entry name" value="PROTEIN-GLUTAMINE GAMMA-GLUTAMYLTRANSFERASE"/>
    <property type="match status" value="1"/>
</dbReference>
<dbReference type="Proteomes" id="UP001482520">
    <property type="component" value="Unassembled WGS sequence"/>
</dbReference>
<feature type="transmembrane region" description="Helical" evidence="2">
    <location>
        <begin position="90"/>
        <end position="110"/>
    </location>
</feature>
<dbReference type="InterPro" id="IPR021878">
    <property type="entry name" value="TgpA_N"/>
</dbReference>
<feature type="domain" description="Transglutaminase-like" evidence="3">
    <location>
        <begin position="519"/>
        <end position="589"/>
    </location>
</feature>
<dbReference type="SMART" id="SM00460">
    <property type="entry name" value="TGc"/>
    <property type="match status" value="1"/>
</dbReference>
<feature type="compositionally biased region" description="Low complexity" evidence="1">
    <location>
        <begin position="609"/>
        <end position="622"/>
    </location>
</feature>
<feature type="transmembrane region" description="Helical" evidence="2">
    <location>
        <begin position="255"/>
        <end position="275"/>
    </location>
</feature>
<comment type="caution">
    <text evidence="4">The sequence shown here is derived from an EMBL/GenBank/DDBJ whole genome shotgun (WGS) entry which is preliminary data.</text>
</comment>
<accession>A0ABV1NVG8</accession>
<evidence type="ECO:0000256" key="2">
    <source>
        <dbReference type="SAM" id="Phobius"/>
    </source>
</evidence>
<keyword evidence="2" id="KW-0472">Membrane</keyword>
<feature type="transmembrane region" description="Helical" evidence="2">
    <location>
        <begin position="197"/>
        <end position="214"/>
    </location>
</feature>
<reference evidence="4 5" key="1">
    <citation type="submission" date="2024-02" db="EMBL/GenBank/DDBJ databases">
        <title>Full genome sequence of Nocardioides kribbensis.</title>
        <authorList>
            <person name="Poletto B.L."/>
            <person name="Silva G."/>
            <person name="Galante D."/>
            <person name="Campos K.R."/>
            <person name="Santos M.B.N."/>
            <person name="Sacchi C.T."/>
        </authorList>
    </citation>
    <scope>NUCLEOTIDE SEQUENCE [LARGE SCALE GENOMIC DNA]</scope>
    <source>
        <strain evidence="4 5">O4R</strain>
    </source>
</reference>
<feature type="transmembrane region" description="Helical" evidence="2">
    <location>
        <begin position="654"/>
        <end position="673"/>
    </location>
</feature>
<keyword evidence="5" id="KW-1185">Reference proteome</keyword>
<protein>
    <submittedName>
        <fullName evidence="4">DUF3488 and transglutaminase-like domain-containing protein</fullName>
    </submittedName>
</protein>
<evidence type="ECO:0000259" key="3">
    <source>
        <dbReference type="SMART" id="SM00460"/>
    </source>
</evidence>
<gene>
    <name evidence="4" type="ORF">V6R90_04415</name>
</gene>
<evidence type="ECO:0000313" key="5">
    <source>
        <dbReference type="Proteomes" id="UP001482520"/>
    </source>
</evidence>
<dbReference type="Pfam" id="PF11992">
    <property type="entry name" value="TgpA_N"/>
    <property type="match status" value="1"/>
</dbReference>
<name>A0ABV1NVG8_9ACTN</name>
<dbReference type="Gene3D" id="3.10.620.30">
    <property type="match status" value="1"/>
</dbReference>
<evidence type="ECO:0000313" key="4">
    <source>
        <dbReference type="EMBL" id="MEQ7846513.1"/>
    </source>
</evidence>
<dbReference type="SUPFAM" id="SSF54001">
    <property type="entry name" value="Cysteine proteinases"/>
    <property type="match status" value="1"/>
</dbReference>
<proteinExistence type="predicted"/>
<dbReference type="InterPro" id="IPR052901">
    <property type="entry name" value="Bact_TGase-like"/>
</dbReference>
<feature type="transmembrane region" description="Helical" evidence="2">
    <location>
        <begin position="37"/>
        <end position="58"/>
    </location>
</feature>
<feature type="region of interest" description="Disordered" evidence="1">
    <location>
        <begin position="1"/>
        <end position="29"/>
    </location>
</feature>
<organism evidence="4 5">
    <name type="scientific">Nocardioides kribbensis</name>
    <dbReference type="NCBI Taxonomy" id="305517"/>
    <lineage>
        <taxon>Bacteria</taxon>
        <taxon>Bacillati</taxon>
        <taxon>Actinomycetota</taxon>
        <taxon>Actinomycetes</taxon>
        <taxon>Propionibacteriales</taxon>
        <taxon>Nocardioidaceae</taxon>
        <taxon>Nocardioides</taxon>
    </lineage>
</organism>
<dbReference type="Pfam" id="PF01841">
    <property type="entry name" value="Transglut_core"/>
    <property type="match status" value="1"/>
</dbReference>
<dbReference type="EMBL" id="JBEGDP010000003">
    <property type="protein sequence ID" value="MEQ7846513.1"/>
    <property type="molecule type" value="Genomic_DNA"/>
</dbReference>
<feature type="region of interest" description="Disordered" evidence="1">
    <location>
        <begin position="601"/>
        <end position="654"/>
    </location>
</feature>
<dbReference type="RefSeq" id="WP_349803900.1">
    <property type="nucleotide sequence ID" value="NZ_JBEGDP010000003.1"/>
</dbReference>
<dbReference type="InterPro" id="IPR038765">
    <property type="entry name" value="Papain-like_cys_pep_sf"/>
</dbReference>